<dbReference type="Gene3D" id="3.30.590.20">
    <property type="match status" value="1"/>
</dbReference>
<evidence type="ECO:0000256" key="2">
    <source>
        <dbReference type="SAM" id="MobiDB-lite"/>
    </source>
</evidence>
<feature type="region of interest" description="Disordered" evidence="2">
    <location>
        <begin position="317"/>
        <end position="338"/>
    </location>
</feature>
<keyword evidence="4" id="KW-1185">Reference proteome</keyword>
<evidence type="ECO:0000313" key="3">
    <source>
        <dbReference type="EMBL" id="MEO9248509.1"/>
    </source>
</evidence>
<organism evidence="3 4">
    <name type="scientific">Citricoccus nitrophenolicus</name>
    <dbReference type="NCBI Taxonomy" id="863575"/>
    <lineage>
        <taxon>Bacteria</taxon>
        <taxon>Bacillati</taxon>
        <taxon>Actinomycetota</taxon>
        <taxon>Actinomycetes</taxon>
        <taxon>Micrococcales</taxon>
        <taxon>Micrococcaceae</taxon>
        <taxon>Citricoccus</taxon>
    </lineage>
</organism>
<dbReference type="PIRSF" id="PIRSF012666">
    <property type="entry name" value="UCP012666"/>
    <property type="match status" value="1"/>
</dbReference>
<dbReference type="RefSeq" id="WP_347921105.1">
    <property type="nucleotide sequence ID" value="NZ_JBDXMX010000005.1"/>
</dbReference>
<keyword evidence="3" id="KW-0436">Ligase</keyword>
<dbReference type="InterPro" id="IPR014746">
    <property type="entry name" value="Gln_synth/guanido_kin_cat_dom"/>
</dbReference>
<proteinExistence type="predicted"/>
<protein>
    <submittedName>
        <fullName evidence="3">Glutamate--cysteine ligase</fullName>
    </submittedName>
</protein>
<name>A0ABV0IK21_9MICC</name>
<dbReference type="InterPro" id="IPR050141">
    <property type="entry name" value="GCL_type2/YbdK_subfam"/>
</dbReference>
<reference evidence="3 4" key="1">
    <citation type="submission" date="2024-05" db="EMBL/GenBank/DDBJ databases">
        <authorList>
            <person name="Yi C."/>
        </authorList>
    </citation>
    <scope>NUCLEOTIDE SEQUENCE [LARGE SCALE GENOMIC DNA]</scope>
    <source>
        <strain evidence="3 4">XS13</strain>
    </source>
</reference>
<evidence type="ECO:0000313" key="4">
    <source>
        <dbReference type="Proteomes" id="UP001484097"/>
    </source>
</evidence>
<dbReference type="InterPro" id="IPR016602">
    <property type="entry name" value="UCP012666"/>
</dbReference>
<sequence length="503" mass="55266">MGTEVESSTYSRSERTRFRERLESSLQDLKAYLADHRFPGAGRIGLELELNLVDGDSQPAPLNREVLAAIDNPAFQTELGRYNIELNHPSLTIRGRGLTELEESLRAELDRADERAVRAGAHLYAVGILPTIGGDDLAGEGWISEGNRYAALNAAILEARGEDILIDIDGPDHLSYYARDIAPESTCTSMQLHLEVTREQFGPVWNAAQAIAGPQVALAANSPMFLGSRLWAETRIPVFQQSTDTRGPELARQGVRPRVWFGERWIEGIDDLFEENIAFFPALLPELSGDGSSTAAGAPRLSELLLHNGTVYRWNRPIYDPGRDEQPGDGGSSPAQPAVPANLRVENRLLPAGPTVVDMVANAAFFFGLVKYLVETEENPWERMSFAVARTNFYECARHGLNASVYWPGYGDLPVTELLDRHLLPAARHGLELLEVDNASAEHYLSVLTGRTRTGQNGSTWMTRSLARLEESGMPRGKALAALVADYGGYMRGGAPVHTWPLP</sequence>
<dbReference type="Proteomes" id="UP001484097">
    <property type="component" value="Unassembled WGS sequence"/>
</dbReference>
<gene>
    <name evidence="3" type="ORF">ABDK96_12535</name>
</gene>
<accession>A0ABV0IK21</accession>
<dbReference type="EMBL" id="JBDXMX010000005">
    <property type="protein sequence ID" value="MEO9248509.1"/>
    <property type="molecule type" value="Genomic_DNA"/>
</dbReference>
<dbReference type="PANTHER" id="PTHR36510:SF3">
    <property type="entry name" value="CONSERVED PROTEIN"/>
    <property type="match status" value="1"/>
</dbReference>
<comment type="catalytic activity">
    <reaction evidence="1">
        <text>L-cysteine + L-glutamate + ATP = gamma-L-glutamyl-L-cysteine + ADP + phosphate + H(+)</text>
        <dbReference type="Rhea" id="RHEA:13285"/>
        <dbReference type="ChEBI" id="CHEBI:15378"/>
        <dbReference type="ChEBI" id="CHEBI:29985"/>
        <dbReference type="ChEBI" id="CHEBI:30616"/>
        <dbReference type="ChEBI" id="CHEBI:35235"/>
        <dbReference type="ChEBI" id="CHEBI:43474"/>
        <dbReference type="ChEBI" id="CHEBI:58173"/>
        <dbReference type="ChEBI" id="CHEBI:456216"/>
        <dbReference type="EC" id="6.3.2.2"/>
    </reaction>
</comment>
<dbReference type="Pfam" id="PF04107">
    <property type="entry name" value="GCS2"/>
    <property type="match status" value="1"/>
</dbReference>
<comment type="caution">
    <text evidence="3">The sequence shown here is derived from an EMBL/GenBank/DDBJ whole genome shotgun (WGS) entry which is preliminary data.</text>
</comment>
<dbReference type="GO" id="GO:0016874">
    <property type="term" value="F:ligase activity"/>
    <property type="evidence" value="ECO:0007669"/>
    <property type="project" value="UniProtKB-KW"/>
</dbReference>
<evidence type="ECO:0000256" key="1">
    <source>
        <dbReference type="ARBA" id="ARBA00048819"/>
    </source>
</evidence>
<dbReference type="SUPFAM" id="SSF55931">
    <property type="entry name" value="Glutamine synthetase/guanido kinase"/>
    <property type="match status" value="1"/>
</dbReference>
<dbReference type="PANTHER" id="PTHR36510">
    <property type="entry name" value="GLUTAMATE--CYSTEINE LIGASE 2-RELATED"/>
    <property type="match status" value="1"/>
</dbReference>
<dbReference type="InterPro" id="IPR006336">
    <property type="entry name" value="GCS2"/>
</dbReference>